<accession>M5E0T4</accession>
<keyword evidence="1" id="KW-1133">Transmembrane helix</keyword>
<protein>
    <recommendedName>
        <fullName evidence="4">Prepilin-type N-terminal cleavage/methylation domain-containing protein</fullName>
    </recommendedName>
</protein>
<gene>
    <name evidence="2" type="ORF">HSACCH_01284</name>
</gene>
<comment type="caution">
    <text evidence="2">The sequence shown here is derived from an EMBL/GenBank/DDBJ whole genome shotgun (WGS) entry which is preliminary data.</text>
</comment>
<dbReference type="NCBIfam" id="TIGR02532">
    <property type="entry name" value="IV_pilin_GFxxxE"/>
    <property type="match status" value="1"/>
</dbReference>
<evidence type="ECO:0008006" key="4">
    <source>
        <dbReference type="Google" id="ProtNLM"/>
    </source>
</evidence>
<evidence type="ECO:0000313" key="2">
    <source>
        <dbReference type="EMBL" id="CCU79376.1"/>
    </source>
</evidence>
<dbReference type="SUPFAM" id="SSF54523">
    <property type="entry name" value="Pili subunits"/>
    <property type="match status" value="1"/>
</dbReference>
<dbReference type="Gene3D" id="3.30.700.10">
    <property type="entry name" value="Glycoprotein, Type 4 Pilin"/>
    <property type="match status" value="1"/>
</dbReference>
<sequence>MFEKGFTLIEVIISILIIGIIAAAIFPLFYQGVRTVFSFTDKTNAINEARASLINDLRGAGTSTTPITIKFIENDVNNTELASIVLNEYSITKNYSFTGIGEGTLEINYYAYPISP</sequence>
<keyword evidence="1" id="KW-0472">Membrane</keyword>
<dbReference type="InterPro" id="IPR012902">
    <property type="entry name" value="N_methyl_site"/>
</dbReference>
<keyword evidence="1" id="KW-0812">Transmembrane</keyword>
<dbReference type="InParanoid" id="M5E0T4"/>
<name>M5E0T4_9FIRM</name>
<organism evidence="2 3">
    <name type="scientific">Halanaerobium saccharolyticum subsp. saccharolyticum DSM 6643</name>
    <dbReference type="NCBI Taxonomy" id="1293054"/>
    <lineage>
        <taxon>Bacteria</taxon>
        <taxon>Bacillati</taxon>
        <taxon>Bacillota</taxon>
        <taxon>Clostridia</taxon>
        <taxon>Halanaerobiales</taxon>
        <taxon>Halanaerobiaceae</taxon>
        <taxon>Halanaerobium</taxon>
    </lineage>
</organism>
<dbReference type="InterPro" id="IPR045584">
    <property type="entry name" value="Pilin-like"/>
</dbReference>
<dbReference type="EMBL" id="CAUI01000015">
    <property type="protein sequence ID" value="CCU79376.1"/>
    <property type="molecule type" value="Genomic_DNA"/>
</dbReference>
<dbReference type="Pfam" id="PF07963">
    <property type="entry name" value="N_methyl"/>
    <property type="match status" value="1"/>
</dbReference>
<evidence type="ECO:0000313" key="3">
    <source>
        <dbReference type="Proteomes" id="UP000012063"/>
    </source>
</evidence>
<reference evidence="3" key="1">
    <citation type="journal article" date="2013" name="Genome Announc.">
        <title>Genome Sequence of Halanaerobium saccharolyticum subsp. saccharolyticum Strain DSM 6643T, a Halophilic Hydrogen-Producing Bacterium.</title>
        <authorList>
            <person name="Kivisto A."/>
            <person name="Larjo A."/>
            <person name="Ciranna A."/>
            <person name="Santala V."/>
            <person name="Roos C."/>
            <person name="Karp M."/>
        </authorList>
    </citation>
    <scope>NUCLEOTIDE SEQUENCE [LARGE SCALE GENOMIC DNA]</scope>
    <source>
        <strain evidence="3">DSM 6643</strain>
    </source>
</reference>
<dbReference type="PROSITE" id="PS00409">
    <property type="entry name" value="PROKAR_NTER_METHYL"/>
    <property type="match status" value="1"/>
</dbReference>
<dbReference type="AlphaFoldDB" id="M5E0T4"/>
<dbReference type="STRING" id="1293054.HSACCH_01284"/>
<evidence type="ECO:0000256" key="1">
    <source>
        <dbReference type="SAM" id="Phobius"/>
    </source>
</evidence>
<keyword evidence="3" id="KW-1185">Reference proteome</keyword>
<proteinExistence type="predicted"/>
<dbReference type="Proteomes" id="UP000012063">
    <property type="component" value="Unassembled WGS sequence"/>
</dbReference>
<dbReference type="RefSeq" id="WP_005488718.1">
    <property type="nucleotide sequence ID" value="NZ_CAUI01000015.1"/>
</dbReference>
<feature type="transmembrane region" description="Helical" evidence="1">
    <location>
        <begin position="6"/>
        <end position="30"/>
    </location>
</feature>